<evidence type="ECO:0000313" key="6">
    <source>
        <dbReference type="Proteomes" id="UP000683429"/>
    </source>
</evidence>
<dbReference type="PROSITE" id="PS51677">
    <property type="entry name" value="NODB"/>
    <property type="match status" value="1"/>
</dbReference>
<dbReference type="InterPro" id="IPR011330">
    <property type="entry name" value="Glyco_hydro/deAcase_b/a-brl"/>
</dbReference>
<dbReference type="InterPro" id="IPR002509">
    <property type="entry name" value="NODB_dom"/>
</dbReference>
<dbReference type="Proteomes" id="UP000683429">
    <property type="component" value="Chromosome"/>
</dbReference>
<feature type="region of interest" description="Disordered" evidence="3">
    <location>
        <begin position="24"/>
        <end position="77"/>
    </location>
</feature>
<keyword evidence="1" id="KW-0479">Metal-binding</keyword>
<protein>
    <submittedName>
        <fullName evidence="5">Polysaccharide deacetylase family protein</fullName>
    </submittedName>
</protein>
<accession>A0ABX8HJ33</accession>
<evidence type="ECO:0000256" key="3">
    <source>
        <dbReference type="SAM" id="MobiDB-lite"/>
    </source>
</evidence>
<dbReference type="CDD" id="cd10917">
    <property type="entry name" value="CE4_NodB_like_6s_7s"/>
    <property type="match status" value="1"/>
</dbReference>
<dbReference type="EMBL" id="CP076607">
    <property type="protein sequence ID" value="QWU18430.1"/>
    <property type="molecule type" value="Genomic_DNA"/>
</dbReference>
<keyword evidence="2" id="KW-0378">Hydrolase</keyword>
<dbReference type="Gene3D" id="3.20.20.370">
    <property type="entry name" value="Glycoside hydrolase/deacetylase"/>
    <property type="match status" value="1"/>
</dbReference>
<feature type="domain" description="NodB homology" evidence="4">
    <location>
        <begin position="103"/>
        <end position="286"/>
    </location>
</feature>
<sequence length="298" mass="32609">MIILGLICTFICCLAGCSADSDTHRTGTSAAAPGSETGGSQIAGRAAGTAGESLECPIGKNGSNLTRSADREPASQPAAAPLTLGQLIRKYPNAIKTNGPRIKEIALTFDDVPDPRFTPQILDVLRRYRVKATFFIVGRRAAKHPALVKRIVREGHSIGNHSYNHPQFTKLSLRQFRSQIKRAENIINKIAGFRPRLIRPPYGEITEQQLKWAEAQGYKLVNWNVDSLDWKGLSRQQVKRNILSHAGKGSIILQHGGGGTGSNLKGTIEALPDVIETLRRKGYTFVTIPEMLNVPEQK</sequence>
<evidence type="ECO:0000259" key="4">
    <source>
        <dbReference type="PROSITE" id="PS51677"/>
    </source>
</evidence>
<dbReference type="InterPro" id="IPR050248">
    <property type="entry name" value="Polysacc_deacetylase_ArnD"/>
</dbReference>
<name>A0ABX8HJ33_9BACL</name>
<dbReference type="Pfam" id="PF01522">
    <property type="entry name" value="Polysacc_deac_1"/>
    <property type="match status" value="1"/>
</dbReference>
<evidence type="ECO:0000313" key="5">
    <source>
        <dbReference type="EMBL" id="QWU18430.1"/>
    </source>
</evidence>
<dbReference type="PANTHER" id="PTHR10587">
    <property type="entry name" value="GLYCOSYL TRANSFERASE-RELATED"/>
    <property type="match status" value="1"/>
</dbReference>
<organism evidence="5 6">
    <name type="scientific">Paenibacillus sophorae</name>
    <dbReference type="NCBI Taxonomy" id="1333845"/>
    <lineage>
        <taxon>Bacteria</taxon>
        <taxon>Bacillati</taxon>
        <taxon>Bacillota</taxon>
        <taxon>Bacilli</taxon>
        <taxon>Bacillales</taxon>
        <taxon>Paenibacillaceae</taxon>
        <taxon>Paenibacillus</taxon>
    </lineage>
</organism>
<dbReference type="SUPFAM" id="SSF88713">
    <property type="entry name" value="Glycoside hydrolase/deacetylase"/>
    <property type="match status" value="1"/>
</dbReference>
<reference evidence="5 6" key="1">
    <citation type="submission" date="2021-06" db="EMBL/GenBank/DDBJ databases">
        <title>Whole genome sequence of Paenibacillus sophorae DSM23020 for comparative genomics.</title>
        <authorList>
            <person name="Kim M.-J."/>
            <person name="Lee G."/>
            <person name="Shin J.-H."/>
        </authorList>
    </citation>
    <scope>NUCLEOTIDE SEQUENCE [LARGE SCALE GENOMIC DNA]</scope>
    <source>
        <strain evidence="5 6">DSM 23020</strain>
    </source>
</reference>
<proteinExistence type="predicted"/>
<evidence type="ECO:0000256" key="1">
    <source>
        <dbReference type="ARBA" id="ARBA00022723"/>
    </source>
</evidence>
<evidence type="ECO:0000256" key="2">
    <source>
        <dbReference type="ARBA" id="ARBA00022801"/>
    </source>
</evidence>
<gene>
    <name evidence="5" type="ORF">KP014_18830</name>
</gene>
<dbReference type="PANTHER" id="PTHR10587:SF133">
    <property type="entry name" value="CHITIN DEACETYLASE 1-RELATED"/>
    <property type="match status" value="1"/>
</dbReference>
<keyword evidence="6" id="KW-1185">Reference proteome</keyword>